<dbReference type="EMBL" id="PEOG01000053">
    <property type="protein sequence ID" value="PIM51800.1"/>
    <property type="molecule type" value="Genomic_DNA"/>
</dbReference>
<keyword evidence="4" id="KW-0479">Metal-binding</keyword>
<comment type="function">
    <text evidence="4">Removes the phosphate from trehalose 6-phosphate to produce free trehalose.</text>
</comment>
<protein>
    <recommendedName>
        <fullName evidence="4">Trehalose 6-phosphate phosphatase</fullName>
        <ecNumber evidence="4">3.1.3.12</ecNumber>
    </recommendedName>
</protein>
<gene>
    <name evidence="5" type="primary">otsB</name>
    <name evidence="5" type="ORF">CS062_18085</name>
</gene>
<dbReference type="GO" id="GO:0046872">
    <property type="term" value="F:metal ion binding"/>
    <property type="evidence" value="ECO:0007669"/>
    <property type="project" value="UniProtKB-KW"/>
</dbReference>
<dbReference type="EC" id="3.1.3.12" evidence="4"/>
<sequence length="259" mass="28795">MRPVRYLLDAEGRAALARLMTRRPLLGFDFDGTLAPIVMHPDEARIPARTAALLARLAERVPIAVVSGRQVLDVRHRLGFKPTHIVGNHGAEDEFDGPEPRLVTTLEAFRQQARRLAPMLAEAGATIEDKGASMAIHYRLAPDPVLAREAIATLLRELPPGIEAEQGKRVVNILVENAPDKGHAMQRLAHRYGAECGFYIGDDTNDEPAFERAGDDWVTVRVGPRLDDSHARYYLREQSEIDDVLRLMLSHLDAPRTVP</sequence>
<dbReference type="GO" id="GO:0005992">
    <property type="term" value="P:trehalose biosynthetic process"/>
    <property type="evidence" value="ECO:0007669"/>
    <property type="project" value="UniProtKB-UniPathway"/>
</dbReference>
<keyword evidence="3 4" id="KW-0378">Hydrolase</keyword>
<dbReference type="Gene3D" id="3.40.50.1000">
    <property type="entry name" value="HAD superfamily/HAD-like"/>
    <property type="match status" value="1"/>
</dbReference>
<dbReference type="InterPro" id="IPR003337">
    <property type="entry name" value="Trehalose_PPase"/>
</dbReference>
<comment type="similarity">
    <text evidence="2 4">Belongs to the trehalose phosphatase family.</text>
</comment>
<evidence type="ECO:0000256" key="1">
    <source>
        <dbReference type="ARBA" id="ARBA00005199"/>
    </source>
</evidence>
<dbReference type="RefSeq" id="WP_099862993.1">
    <property type="nucleotide sequence ID" value="NZ_PEOG01000053.1"/>
</dbReference>
<dbReference type="PANTHER" id="PTHR43768">
    <property type="entry name" value="TREHALOSE 6-PHOSPHATE PHOSPHATASE"/>
    <property type="match status" value="1"/>
</dbReference>
<dbReference type="NCBIfam" id="TIGR01484">
    <property type="entry name" value="HAD-SF-IIB"/>
    <property type="match status" value="1"/>
</dbReference>
<dbReference type="InterPro" id="IPR023214">
    <property type="entry name" value="HAD_sf"/>
</dbReference>
<dbReference type="OrthoDB" id="9814913at2"/>
<comment type="catalytic activity">
    <reaction evidence="4">
        <text>alpha,alpha-trehalose 6-phosphate + H2O = alpha,alpha-trehalose + phosphate</text>
        <dbReference type="Rhea" id="RHEA:23420"/>
        <dbReference type="ChEBI" id="CHEBI:15377"/>
        <dbReference type="ChEBI" id="CHEBI:16551"/>
        <dbReference type="ChEBI" id="CHEBI:43474"/>
        <dbReference type="ChEBI" id="CHEBI:58429"/>
        <dbReference type="EC" id="3.1.3.12"/>
    </reaction>
</comment>
<keyword evidence="4" id="KW-0460">Magnesium</keyword>
<dbReference type="Pfam" id="PF02358">
    <property type="entry name" value="Trehalose_PPase"/>
    <property type="match status" value="1"/>
</dbReference>
<accession>A0A2G9C5S8</accession>
<dbReference type="InterPro" id="IPR036412">
    <property type="entry name" value="HAD-like_sf"/>
</dbReference>
<dbReference type="AlphaFoldDB" id="A0A2G9C5S8"/>
<evidence type="ECO:0000256" key="2">
    <source>
        <dbReference type="ARBA" id="ARBA00008770"/>
    </source>
</evidence>
<dbReference type="InterPro" id="IPR044651">
    <property type="entry name" value="OTSB-like"/>
</dbReference>
<dbReference type="GO" id="GO:0004805">
    <property type="term" value="F:trehalose-phosphatase activity"/>
    <property type="evidence" value="ECO:0007669"/>
    <property type="project" value="UniProtKB-EC"/>
</dbReference>
<dbReference type="PANTHER" id="PTHR43768:SF3">
    <property type="entry name" value="TREHALOSE 6-PHOSPHATE PHOSPHATASE"/>
    <property type="match status" value="1"/>
</dbReference>
<reference evidence="5 6" key="1">
    <citation type="submission" date="2017-11" db="EMBL/GenBank/DDBJ databases">
        <title>Draft genome sequence of Mitsuaria sp. HWN-4.</title>
        <authorList>
            <person name="Gundlapally S.R."/>
        </authorList>
    </citation>
    <scope>NUCLEOTIDE SEQUENCE [LARGE SCALE GENOMIC DNA]</scope>
    <source>
        <strain evidence="5 6">HWN-4</strain>
    </source>
</reference>
<comment type="pathway">
    <text evidence="1 4">Glycan biosynthesis; trehalose biosynthesis.</text>
</comment>
<keyword evidence="6" id="KW-1185">Reference proteome</keyword>
<dbReference type="InterPro" id="IPR006379">
    <property type="entry name" value="HAD-SF_hydro_IIB"/>
</dbReference>
<name>A0A2G9C5S8_9BURK</name>
<dbReference type="Proteomes" id="UP000231501">
    <property type="component" value="Unassembled WGS sequence"/>
</dbReference>
<dbReference type="SUPFAM" id="SSF56784">
    <property type="entry name" value="HAD-like"/>
    <property type="match status" value="1"/>
</dbReference>
<proteinExistence type="inferred from homology"/>
<comment type="cofactor">
    <cofactor evidence="4">
        <name>Mg(2+)</name>
        <dbReference type="ChEBI" id="CHEBI:18420"/>
    </cofactor>
</comment>
<comment type="caution">
    <text evidence="5">The sequence shown here is derived from an EMBL/GenBank/DDBJ whole genome shotgun (WGS) entry which is preliminary data.</text>
</comment>
<evidence type="ECO:0000313" key="5">
    <source>
        <dbReference type="EMBL" id="PIM51800.1"/>
    </source>
</evidence>
<organism evidence="5 6">
    <name type="scientific">Roseateles chitinivorans</name>
    <dbReference type="NCBI Taxonomy" id="2917965"/>
    <lineage>
        <taxon>Bacteria</taxon>
        <taxon>Pseudomonadati</taxon>
        <taxon>Pseudomonadota</taxon>
        <taxon>Betaproteobacteria</taxon>
        <taxon>Burkholderiales</taxon>
        <taxon>Sphaerotilaceae</taxon>
        <taxon>Roseateles</taxon>
    </lineage>
</organism>
<evidence type="ECO:0000256" key="4">
    <source>
        <dbReference type="RuleBase" id="RU361117"/>
    </source>
</evidence>
<dbReference type="Gene3D" id="3.30.70.1020">
    <property type="entry name" value="Trehalose-6-phosphate phosphatase related protein, domain 2"/>
    <property type="match status" value="1"/>
</dbReference>
<dbReference type="UniPathway" id="UPA00299"/>
<dbReference type="NCBIfam" id="TIGR00685">
    <property type="entry name" value="T6PP"/>
    <property type="match status" value="1"/>
</dbReference>
<evidence type="ECO:0000313" key="6">
    <source>
        <dbReference type="Proteomes" id="UP000231501"/>
    </source>
</evidence>
<evidence type="ECO:0000256" key="3">
    <source>
        <dbReference type="ARBA" id="ARBA00022801"/>
    </source>
</evidence>